<protein>
    <recommendedName>
        <fullName evidence="3">Urease accessory protein UreD</fullName>
    </recommendedName>
</protein>
<comment type="subunit">
    <text evidence="3">UreD, UreF and UreG form a complex that acts as a GTP-hydrolysis-dependent molecular chaperone, activating the urease apoprotein by helping to assemble the nickel containing metallocenter of UreC. The UreE protein probably delivers the nickel.</text>
</comment>
<dbReference type="GO" id="GO:0005737">
    <property type="term" value="C:cytoplasm"/>
    <property type="evidence" value="ECO:0007669"/>
    <property type="project" value="UniProtKB-SubCell"/>
</dbReference>
<comment type="similarity">
    <text evidence="1 3">Belongs to the UreD family.</text>
</comment>
<name>A0A933W095_RHOPL</name>
<evidence type="ECO:0000313" key="5">
    <source>
        <dbReference type="Proteomes" id="UP000782519"/>
    </source>
</evidence>
<sequence>MQLVPPSCFKPEPSRVSAAHLTAEFAGGRTILRRQQVGYPWHLTRGFYLDGARPDLLTLYLQSAAGGMYGADDLQFDVTVGDGAALHLTTQSATVVHPGRDRPAALRQRIRVGACGFAALTSDPYILFPDAELMLSTTAVVEQNGVLLIADGFSTHCPPRSTGVFRRFASELRIERPDGRLLILDRGALRGSDLSGDFDALGGARAAASVVLIAAPEQLPPAEEIEAEADRAGCFAGVSMAPNEAGLVLRMTAPDAGGLTRGITAAFHVVTRHLLCAELAPRRK</sequence>
<dbReference type="Proteomes" id="UP000782519">
    <property type="component" value="Unassembled WGS sequence"/>
</dbReference>
<evidence type="ECO:0000256" key="2">
    <source>
        <dbReference type="ARBA" id="ARBA00023186"/>
    </source>
</evidence>
<evidence type="ECO:0000256" key="3">
    <source>
        <dbReference type="HAMAP-Rule" id="MF_01384"/>
    </source>
</evidence>
<dbReference type="EMBL" id="JACRJB010000014">
    <property type="protein sequence ID" value="MBI5128675.1"/>
    <property type="molecule type" value="Genomic_DNA"/>
</dbReference>
<gene>
    <name evidence="3" type="primary">ureD</name>
    <name evidence="4" type="ORF">HZA66_04490</name>
</gene>
<keyword evidence="2 3" id="KW-0143">Chaperone</keyword>
<accession>A0A933W095</accession>
<dbReference type="PANTHER" id="PTHR33643">
    <property type="entry name" value="UREASE ACCESSORY PROTEIN D"/>
    <property type="match status" value="1"/>
</dbReference>
<evidence type="ECO:0000313" key="4">
    <source>
        <dbReference type="EMBL" id="MBI5128675.1"/>
    </source>
</evidence>
<organism evidence="4 5">
    <name type="scientific">Rhodopseudomonas palustris</name>
    <dbReference type="NCBI Taxonomy" id="1076"/>
    <lineage>
        <taxon>Bacteria</taxon>
        <taxon>Pseudomonadati</taxon>
        <taxon>Pseudomonadota</taxon>
        <taxon>Alphaproteobacteria</taxon>
        <taxon>Hyphomicrobiales</taxon>
        <taxon>Nitrobacteraceae</taxon>
        <taxon>Rhodopseudomonas</taxon>
    </lineage>
</organism>
<keyword evidence="3" id="KW-0963">Cytoplasm</keyword>
<dbReference type="AlphaFoldDB" id="A0A933W095"/>
<dbReference type="Pfam" id="PF01774">
    <property type="entry name" value="UreD"/>
    <property type="match status" value="1"/>
</dbReference>
<keyword evidence="3" id="KW-0996">Nickel insertion</keyword>
<comment type="caution">
    <text evidence="4">The sequence shown here is derived from an EMBL/GenBank/DDBJ whole genome shotgun (WGS) entry which is preliminary data.</text>
</comment>
<reference evidence="4" key="1">
    <citation type="submission" date="2020-07" db="EMBL/GenBank/DDBJ databases">
        <title>Huge and variable diversity of episymbiotic CPR bacteria and DPANN archaea in groundwater ecosystems.</title>
        <authorList>
            <person name="He C.Y."/>
            <person name="Keren R."/>
            <person name="Whittaker M."/>
            <person name="Farag I.F."/>
            <person name="Doudna J."/>
            <person name="Cate J.H.D."/>
            <person name="Banfield J.F."/>
        </authorList>
    </citation>
    <scope>NUCLEOTIDE SEQUENCE</scope>
    <source>
        <strain evidence="4">NC_groundwater_1818_Pr3_B-0.1um_66_35</strain>
    </source>
</reference>
<dbReference type="HAMAP" id="MF_01384">
    <property type="entry name" value="UreD"/>
    <property type="match status" value="1"/>
</dbReference>
<dbReference type="GO" id="GO:0016151">
    <property type="term" value="F:nickel cation binding"/>
    <property type="evidence" value="ECO:0007669"/>
    <property type="project" value="UniProtKB-UniRule"/>
</dbReference>
<comment type="subcellular location">
    <subcellularLocation>
        <location evidence="3">Cytoplasm</location>
    </subcellularLocation>
</comment>
<comment type="function">
    <text evidence="3">Required for maturation of urease via the functional incorporation of the urease nickel metallocenter.</text>
</comment>
<dbReference type="PANTHER" id="PTHR33643:SF1">
    <property type="entry name" value="UREASE ACCESSORY PROTEIN D"/>
    <property type="match status" value="1"/>
</dbReference>
<proteinExistence type="inferred from homology"/>
<evidence type="ECO:0000256" key="1">
    <source>
        <dbReference type="ARBA" id="ARBA00007177"/>
    </source>
</evidence>
<dbReference type="InterPro" id="IPR002669">
    <property type="entry name" value="UreD"/>
</dbReference>